<feature type="compositionally biased region" description="Basic and acidic residues" evidence="7">
    <location>
        <begin position="670"/>
        <end position="691"/>
    </location>
</feature>
<feature type="compositionally biased region" description="Basic and acidic residues" evidence="7">
    <location>
        <begin position="637"/>
        <end position="647"/>
    </location>
</feature>
<accession>A0A1M7TY30</accession>
<dbReference type="InterPro" id="IPR003439">
    <property type="entry name" value="ABC_transporter-like_ATP-bd"/>
</dbReference>
<dbReference type="STRING" id="1189325.SAMN04488119_11077"/>
<dbReference type="OrthoDB" id="5288404at2"/>
<dbReference type="SUPFAM" id="SSF90123">
    <property type="entry name" value="ABC transporter transmembrane region"/>
    <property type="match status" value="1"/>
</dbReference>
<dbReference type="Proteomes" id="UP000184066">
    <property type="component" value="Unassembled WGS sequence"/>
</dbReference>
<keyword evidence="12" id="KW-1185">Reference proteome</keyword>
<feature type="domain" description="ABC transporter" evidence="9">
    <location>
        <begin position="352"/>
        <end position="586"/>
    </location>
</feature>
<dbReference type="Gene3D" id="1.20.1560.10">
    <property type="entry name" value="ABC transporter type 1, transmembrane domain"/>
    <property type="match status" value="1"/>
</dbReference>
<keyword evidence="6 8" id="KW-0472">Membrane</keyword>
<dbReference type="RefSeq" id="WP_072748255.1">
    <property type="nucleotide sequence ID" value="NZ_FOHL01000010.1"/>
</dbReference>
<evidence type="ECO:0000259" key="9">
    <source>
        <dbReference type="PROSITE" id="PS50893"/>
    </source>
</evidence>
<dbReference type="PANTHER" id="PTHR24221:SF654">
    <property type="entry name" value="ATP-BINDING CASSETTE SUB-FAMILY B MEMBER 6"/>
    <property type="match status" value="1"/>
</dbReference>
<reference evidence="11 12" key="1">
    <citation type="submission" date="2016-12" db="EMBL/GenBank/DDBJ databases">
        <authorList>
            <person name="Song W.-J."/>
            <person name="Kurnit D.M."/>
        </authorList>
    </citation>
    <scope>NUCLEOTIDE SEQUENCE [LARGE SCALE GENOMIC DNA]</scope>
    <source>
        <strain evidence="11 12">CGMCC 1.10808</strain>
    </source>
</reference>
<dbReference type="InterPro" id="IPR003593">
    <property type="entry name" value="AAA+_ATPase"/>
</dbReference>
<dbReference type="SMART" id="SM00382">
    <property type="entry name" value="AAA"/>
    <property type="match status" value="1"/>
</dbReference>
<dbReference type="InterPro" id="IPR039421">
    <property type="entry name" value="Type_1_exporter"/>
</dbReference>
<dbReference type="InterPro" id="IPR027417">
    <property type="entry name" value="P-loop_NTPase"/>
</dbReference>
<evidence type="ECO:0000256" key="2">
    <source>
        <dbReference type="ARBA" id="ARBA00022692"/>
    </source>
</evidence>
<dbReference type="Gene3D" id="3.40.50.300">
    <property type="entry name" value="P-loop containing nucleotide triphosphate hydrolases"/>
    <property type="match status" value="1"/>
</dbReference>
<dbReference type="GO" id="GO:0140359">
    <property type="term" value="F:ABC-type transporter activity"/>
    <property type="evidence" value="ECO:0007669"/>
    <property type="project" value="InterPro"/>
</dbReference>
<comment type="subcellular location">
    <subcellularLocation>
        <location evidence="1">Cell membrane</location>
        <topology evidence="1">Multi-pass membrane protein</topology>
    </subcellularLocation>
</comment>
<dbReference type="AlphaFoldDB" id="A0A1M7TY30"/>
<evidence type="ECO:0000256" key="1">
    <source>
        <dbReference type="ARBA" id="ARBA00004651"/>
    </source>
</evidence>
<dbReference type="PANTHER" id="PTHR24221">
    <property type="entry name" value="ATP-BINDING CASSETTE SUB-FAMILY B"/>
    <property type="match status" value="1"/>
</dbReference>
<dbReference type="PROSITE" id="PS00211">
    <property type="entry name" value="ABC_TRANSPORTER_1"/>
    <property type="match status" value="1"/>
</dbReference>
<dbReference type="EMBL" id="FRDL01000011">
    <property type="protein sequence ID" value="SHN75597.1"/>
    <property type="molecule type" value="Genomic_DNA"/>
</dbReference>
<evidence type="ECO:0000256" key="6">
    <source>
        <dbReference type="ARBA" id="ARBA00023136"/>
    </source>
</evidence>
<dbReference type="InterPro" id="IPR036640">
    <property type="entry name" value="ABC1_TM_sf"/>
</dbReference>
<feature type="transmembrane region" description="Helical" evidence="8">
    <location>
        <begin position="172"/>
        <end position="190"/>
    </location>
</feature>
<dbReference type="InterPro" id="IPR017871">
    <property type="entry name" value="ABC_transporter-like_CS"/>
</dbReference>
<dbReference type="InterPro" id="IPR011527">
    <property type="entry name" value="ABC1_TM_dom"/>
</dbReference>
<dbReference type="GO" id="GO:0034040">
    <property type="term" value="F:ATPase-coupled lipid transmembrane transporter activity"/>
    <property type="evidence" value="ECO:0007669"/>
    <property type="project" value="TreeGrafter"/>
</dbReference>
<dbReference type="CDD" id="cd03228">
    <property type="entry name" value="ABCC_MRP_Like"/>
    <property type="match status" value="1"/>
</dbReference>
<evidence type="ECO:0000256" key="4">
    <source>
        <dbReference type="ARBA" id="ARBA00022840"/>
    </source>
</evidence>
<dbReference type="SUPFAM" id="SSF52540">
    <property type="entry name" value="P-loop containing nucleoside triphosphate hydrolases"/>
    <property type="match status" value="1"/>
</dbReference>
<gene>
    <name evidence="11" type="ORF">SAMN05216200_11177</name>
</gene>
<protein>
    <submittedName>
        <fullName evidence="11">ATP-binding cassette, subfamily C</fullName>
    </submittedName>
</protein>
<evidence type="ECO:0000313" key="12">
    <source>
        <dbReference type="Proteomes" id="UP000184066"/>
    </source>
</evidence>
<keyword evidence="3" id="KW-0547">Nucleotide-binding</keyword>
<keyword evidence="2 8" id="KW-0812">Transmembrane</keyword>
<feature type="compositionally biased region" description="Low complexity" evidence="7">
    <location>
        <begin position="700"/>
        <end position="714"/>
    </location>
</feature>
<proteinExistence type="predicted"/>
<feature type="domain" description="ABC transmembrane type-1" evidence="10">
    <location>
        <begin position="21"/>
        <end position="315"/>
    </location>
</feature>
<organism evidence="11 12">
    <name type="scientific">Oceanicella actignis</name>
    <dbReference type="NCBI Taxonomy" id="1189325"/>
    <lineage>
        <taxon>Bacteria</taxon>
        <taxon>Pseudomonadati</taxon>
        <taxon>Pseudomonadota</taxon>
        <taxon>Alphaproteobacteria</taxon>
        <taxon>Rhodobacterales</taxon>
        <taxon>Paracoccaceae</taxon>
        <taxon>Oceanicella</taxon>
    </lineage>
</organism>
<dbReference type="GO" id="GO:0005524">
    <property type="term" value="F:ATP binding"/>
    <property type="evidence" value="ECO:0007669"/>
    <property type="project" value="UniProtKB-KW"/>
</dbReference>
<name>A0A1M7TY30_9RHOB</name>
<evidence type="ECO:0000256" key="7">
    <source>
        <dbReference type="SAM" id="MobiDB-lite"/>
    </source>
</evidence>
<dbReference type="GO" id="GO:0005886">
    <property type="term" value="C:plasma membrane"/>
    <property type="evidence" value="ECO:0007669"/>
    <property type="project" value="UniProtKB-SubCell"/>
</dbReference>
<evidence type="ECO:0000259" key="10">
    <source>
        <dbReference type="PROSITE" id="PS50929"/>
    </source>
</evidence>
<feature type="transmembrane region" description="Helical" evidence="8">
    <location>
        <begin position="64"/>
        <end position="91"/>
    </location>
</feature>
<evidence type="ECO:0000256" key="5">
    <source>
        <dbReference type="ARBA" id="ARBA00022989"/>
    </source>
</evidence>
<dbReference type="Pfam" id="PF00005">
    <property type="entry name" value="ABC_tran"/>
    <property type="match status" value="1"/>
</dbReference>
<dbReference type="PROSITE" id="PS50893">
    <property type="entry name" value="ABC_TRANSPORTER_2"/>
    <property type="match status" value="1"/>
</dbReference>
<feature type="compositionally biased region" description="Basic and acidic residues" evidence="7">
    <location>
        <begin position="594"/>
        <end position="616"/>
    </location>
</feature>
<dbReference type="PROSITE" id="PS50929">
    <property type="entry name" value="ABC_TM1F"/>
    <property type="match status" value="1"/>
</dbReference>
<dbReference type="GO" id="GO:0016887">
    <property type="term" value="F:ATP hydrolysis activity"/>
    <property type="evidence" value="ECO:0007669"/>
    <property type="project" value="InterPro"/>
</dbReference>
<keyword evidence="5 8" id="KW-1133">Transmembrane helix</keyword>
<feature type="transmembrane region" description="Helical" evidence="8">
    <location>
        <begin position="147"/>
        <end position="166"/>
    </location>
</feature>
<feature type="compositionally biased region" description="Low complexity" evidence="7">
    <location>
        <begin position="721"/>
        <end position="734"/>
    </location>
</feature>
<feature type="region of interest" description="Disordered" evidence="7">
    <location>
        <begin position="590"/>
        <end position="734"/>
    </location>
</feature>
<evidence type="ECO:0000313" key="11">
    <source>
        <dbReference type="EMBL" id="SHN75597.1"/>
    </source>
</evidence>
<keyword evidence="4 11" id="KW-0067">ATP-binding</keyword>
<sequence length="734" mass="75651">MTILRFARILWTLERRRIAPALVLLALVTATEGLGLLSLGGLLAQGGLEGAAVGGPFGWLERALGAAPGFEALLALFLAAVLARAGAAYLYGELAARIMAGLMHKLRMRLYRAVAGARWPQVQGARRADLHHALTMAPNELAHGADVAMRLAVACCVALTAGALALTVEPRVVLAAAGVAGALALPMLWIDRLIARGSRDVFRRTARLYDHVARYLDNLKLDRFLARPGAQGATGSAAFEDASRRQAQMARRVRRLGLRSDLAHQAGGATALAAILWIAAHSGMTAGEGALMAVLFMRLLPRLMSAHELLQELISVAAAFAEYERQVRDFAAAAEPRGPAAALARARGPARVSVRALSHTHPGAQTPALRDVTLDLPAGTATALVGLSGAGKTTLADLMCGLMAPSAGQVLVDGAPLAESDLAAWRAQVALVSRDDFLAPDTLRANLAMGAAEADEAAMWRALELVGFAERARAMGGLDAEVGDRGDRLSAGERQRICLARAILRRPRFLALDEATSAMNPLDEARIVGRLAALRAETTILVVAHRLSSVAWVDRIAVIEEGRLAAAGPRAQMAAHGFLGRMAAAEAPAGLDEAPARRAHPGDAAEASDRRGDDASPRPAEVEAEGAAQAPGSGDAKAPDRSGDETNPRSVGGVSGEGAAQAPGSGGAEASDRPGDEANPRPAEGDAREGAPPRPGRGGAAQPSGAPDARTPPATGGGACGAPAPARAAGSSGR</sequence>
<feature type="transmembrane region" description="Helical" evidence="8">
    <location>
        <begin position="21"/>
        <end position="44"/>
    </location>
</feature>
<evidence type="ECO:0000256" key="3">
    <source>
        <dbReference type="ARBA" id="ARBA00022741"/>
    </source>
</evidence>
<evidence type="ECO:0000256" key="8">
    <source>
        <dbReference type="SAM" id="Phobius"/>
    </source>
</evidence>